<gene>
    <name evidence="1" type="ORF">CPter91_4673</name>
</gene>
<reference evidence="1 2" key="1">
    <citation type="submission" date="2015-11" db="EMBL/GenBank/DDBJ databases">
        <title>Exploring the genomic traits of fungus-feeding bacterial genus Collimonas.</title>
        <authorList>
            <person name="Song C."/>
            <person name="Schmidt R."/>
            <person name="de Jager V."/>
            <person name="Krzyzanowska D."/>
            <person name="Jongedijk E."/>
            <person name="Cankar K."/>
            <person name="Beekwilder J."/>
            <person name="van Veen A."/>
            <person name="de Boer W."/>
            <person name="van Veen J.A."/>
            <person name="Garbeva P."/>
        </authorList>
    </citation>
    <scope>NUCLEOTIDE SEQUENCE [LARGE SCALE GENOMIC DNA]</scope>
    <source>
        <strain evidence="1 2">Ter91</strain>
    </source>
</reference>
<organism evidence="1 2">
    <name type="scientific">Collimonas pratensis</name>
    <dbReference type="NCBI Taxonomy" id="279113"/>
    <lineage>
        <taxon>Bacteria</taxon>
        <taxon>Pseudomonadati</taxon>
        <taxon>Pseudomonadota</taxon>
        <taxon>Betaproteobacteria</taxon>
        <taxon>Burkholderiales</taxon>
        <taxon>Oxalobacteraceae</taxon>
        <taxon>Collimonas</taxon>
    </lineage>
</organism>
<dbReference type="PATRIC" id="fig|279113.9.peg.4629"/>
<dbReference type="STRING" id="279113.CPter91_4673"/>
<name>A0A127QBH3_9BURK</name>
<protein>
    <submittedName>
        <fullName evidence="1">Transposase, Mutator family</fullName>
    </submittedName>
</protein>
<evidence type="ECO:0000313" key="1">
    <source>
        <dbReference type="EMBL" id="AMP06972.1"/>
    </source>
</evidence>
<dbReference type="Proteomes" id="UP000074561">
    <property type="component" value="Chromosome"/>
</dbReference>
<accession>A0A127QBH3</accession>
<dbReference type="KEGG" id="cpra:CPter91_4673"/>
<sequence length="66" mass="7407">MTYVKRTKRAKSDPELVKLADSLIAVVDGLRDVPDTIEVVYPQAQIRDMHRAPDPQFHHAGLLEGP</sequence>
<evidence type="ECO:0000313" key="2">
    <source>
        <dbReference type="Proteomes" id="UP000074561"/>
    </source>
</evidence>
<dbReference type="EMBL" id="CP013234">
    <property type="protein sequence ID" value="AMP06972.1"/>
    <property type="molecule type" value="Genomic_DNA"/>
</dbReference>
<dbReference type="AlphaFoldDB" id="A0A127QBH3"/>
<proteinExistence type="predicted"/>